<accession>A0A482Y5U7</accession>
<evidence type="ECO:0000313" key="4">
    <source>
        <dbReference type="Proteomes" id="UP000291097"/>
    </source>
</evidence>
<gene>
    <name evidence="3" type="ORF">BDK88_2927</name>
</gene>
<comment type="caution">
    <text evidence="3">The sequence shown here is derived from an EMBL/GenBank/DDBJ whole genome shotgun (WGS) entry which is preliminary data.</text>
</comment>
<dbReference type="EMBL" id="SHMP01000005">
    <property type="protein sequence ID" value="RZV08850.1"/>
    <property type="molecule type" value="Genomic_DNA"/>
</dbReference>
<dbReference type="CDD" id="cd00293">
    <property type="entry name" value="USP-like"/>
    <property type="match status" value="2"/>
</dbReference>
<evidence type="ECO:0000256" key="1">
    <source>
        <dbReference type="ARBA" id="ARBA00008791"/>
    </source>
</evidence>
<proteinExistence type="inferred from homology"/>
<name>A0A482Y5U7_9EURY</name>
<dbReference type="InterPro" id="IPR006016">
    <property type="entry name" value="UspA"/>
</dbReference>
<protein>
    <submittedName>
        <fullName evidence="3">Nucleotide-binding universal stress UspA family protein</fullName>
    </submittedName>
</protein>
<reference evidence="3 4" key="1">
    <citation type="submission" date="2019-02" db="EMBL/GenBank/DDBJ databases">
        <title>Genomic Encyclopedia of Archaeal and Bacterial Type Strains, Phase II (KMG-II): from individual species to whole genera.</title>
        <authorList>
            <person name="Goeker M."/>
        </authorList>
    </citation>
    <scope>NUCLEOTIDE SEQUENCE [LARGE SCALE GENOMIC DNA]</scope>
    <source>
        <strain evidence="3 4">DSM 18328</strain>
    </source>
</reference>
<dbReference type="Pfam" id="PF00582">
    <property type="entry name" value="Usp"/>
    <property type="match status" value="2"/>
</dbReference>
<dbReference type="PANTHER" id="PTHR46268:SF6">
    <property type="entry name" value="UNIVERSAL STRESS PROTEIN UP12"/>
    <property type="match status" value="1"/>
</dbReference>
<sequence length="298" mass="31730">MYDTILVPTDGSDHAARAAEHALTLAEWFDATVHAISVVDTNAASGMLSSGSIRREFMSQLEDGAERAVETIETMADDSSAVQTAVLRGKPKKKILAYATDIDAELIVMGTHGRSGVSRFVAGSVTEHVVRRAEIPVLTVQANERTESADGYDEILVPTDGSDAAGAAVDHGLEVARAADARVHAVTVLDTGDMAASPTLRPPTEVMKQLETERQNATDEIAARAREDGLAATSAVLEGQPELELLEYIDDHEIDLVVMGTHGRSGIDRLLLGSTTERLLRHASAPILAVTPSEEDDD</sequence>
<dbReference type="Gene3D" id="3.40.50.620">
    <property type="entry name" value="HUPs"/>
    <property type="match status" value="2"/>
</dbReference>
<feature type="domain" description="UspA" evidence="2">
    <location>
        <begin position="1"/>
        <end position="140"/>
    </location>
</feature>
<comment type="similarity">
    <text evidence="1">Belongs to the universal stress protein A family.</text>
</comment>
<dbReference type="SUPFAM" id="SSF52402">
    <property type="entry name" value="Adenine nucleotide alpha hydrolases-like"/>
    <property type="match status" value="2"/>
</dbReference>
<evidence type="ECO:0000259" key="2">
    <source>
        <dbReference type="Pfam" id="PF00582"/>
    </source>
</evidence>
<dbReference type="AlphaFoldDB" id="A0A482Y5U7"/>
<dbReference type="PANTHER" id="PTHR46268">
    <property type="entry name" value="STRESS RESPONSE PROTEIN NHAX"/>
    <property type="match status" value="1"/>
</dbReference>
<feature type="domain" description="UspA" evidence="2">
    <location>
        <begin position="152"/>
        <end position="290"/>
    </location>
</feature>
<organism evidence="3 4">
    <name type="scientific">Natrinema hispanicum</name>
    <dbReference type="NCBI Taxonomy" id="392421"/>
    <lineage>
        <taxon>Archaea</taxon>
        <taxon>Methanobacteriati</taxon>
        <taxon>Methanobacteriota</taxon>
        <taxon>Stenosarchaea group</taxon>
        <taxon>Halobacteria</taxon>
        <taxon>Halobacteriales</taxon>
        <taxon>Natrialbaceae</taxon>
        <taxon>Natrinema</taxon>
    </lineage>
</organism>
<dbReference type="RefSeq" id="WP_130500988.1">
    <property type="nucleotide sequence ID" value="NZ_SHMP01000005.1"/>
</dbReference>
<dbReference type="PRINTS" id="PR01438">
    <property type="entry name" value="UNVRSLSTRESS"/>
</dbReference>
<dbReference type="OrthoDB" id="105697at2157"/>
<evidence type="ECO:0000313" key="3">
    <source>
        <dbReference type="EMBL" id="RZV08850.1"/>
    </source>
</evidence>
<dbReference type="InterPro" id="IPR014729">
    <property type="entry name" value="Rossmann-like_a/b/a_fold"/>
</dbReference>
<dbReference type="Proteomes" id="UP000291097">
    <property type="component" value="Unassembled WGS sequence"/>
</dbReference>
<dbReference type="InterPro" id="IPR006015">
    <property type="entry name" value="Universal_stress_UspA"/>
</dbReference>